<name>A0A3B7MTJ6_9BACT</name>
<dbReference type="InterPro" id="IPR005321">
    <property type="entry name" value="Peptidase_S58_DmpA"/>
</dbReference>
<dbReference type="PANTHER" id="PTHR36512">
    <property type="entry name" value="D-AMINOPEPTIDASE"/>
    <property type="match status" value="1"/>
</dbReference>
<protein>
    <submittedName>
        <fullName evidence="2">S58 family peptidase</fullName>
    </submittedName>
</protein>
<dbReference type="SUPFAM" id="SSF56266">
    <property type="entry name" value="DmpA/ArgJ-like"/>
    <property type="match status" value="1"/>
</dbReference>
<dbReference type="EMBL" id="CP032157">
    <property type="protein sequence ID" value="AXY76589.1"/>
    <property type="molecule type" value="Genomic_DNA"/>
</dbReference>
<evidence type="ECO:0000256" key="1">
    <source>
        <dbReference type="ARBA" id="ARBA00007068"/>
    </source>
</evidence>
<evidence type="ECO:0000313" key="3">
    <source>
        <dbReference type="Proteomes" id="UP000263900"/>
    </source>
</evidence>
<dbReference type="InterPro" id="IPR016117">
    <property type="entry name" value="ArgJ-like_dom_sf"/>
</dbReference>
<dbReference type="Pfam" id="PF03576">
    <property type="entry name" value="Peptidase_S58"/>
    <property type="match status" value="1"/>
</dbReference>
<dbReference type="PANTHER" id="PTHR36512:SF3">
    <property type="entry name" value="BLR5678 PROTEIN"/>
    <property type="match status" value="1"/>
</dbReference>
<gene>
    <name evidence="2" type="ORF">D3H65_22450</name>
</gene>
<dbReference type="Proteomes" id="UP000263900">
    <property type="component" value="Chromosome"/>
</dbReference>
<accession>A0A3B7MTJ6</accession>
<keyword evidence="3" id="KW-1185">Reference proteome</keyword>
<evidence type="ECO:0000313" key="2">
    <source>
        <dbReference type="EMBL" id="AXY76589.1"/>
    </source>
</evidence>
<sequence length="391" mass="41899">MRKILFLIISLLVCVVGFAQTKKRARDYGIPFAGTPGANNAITDVDSVTVGMVTLKSGEGKLEVGKGPIRTGVTAVLPWGKTFRPVFASQFSLNGNGEMTGYHWIKESGFLESPILITNTHSVGVVRDGVIGWQQRNKYYDAVWRDIWFSMPVVAETYDGMLNDINGFHVTKEHTWQALDGAKPGPVQEGAVGGGTGMIALGFKGGTGTSSRVLPKQQGGYTVGVLVQANFGGRRQLTIGGYNIGRDLLDTLDMKIAGAEIPGRKEDLGSIIVVLATNAPLLPHQVNRLLQRVPIGIGKTGGIGGNSSGDIFIGFSTANPQAFNRKEKVEVTMLSNDQIDPLFEAVIQATEEAIINALFAAETTTGINNNLVPALPKEKVVRILKQKGIIK</sequence>
<reference evidence="2 3" key="1">
    <citation type="submission" date="2018-09" db="EMBL/GenBank/DDBJ databases">
        <title>Genome sequencing of strain 6GH32-13.</title>
        <authorList>
            <person name="Weon H.-Y."/>
            <person name="Heo J."/>
            <person name="Kwon S.-W."/>
        </authorList>
    </citation>
    <scope>NUCLEOTIDE SEQUENCE [LARGE SCALE GENOMIC DNA]</scope>
    <source>
        <strain evidence="2 3">5GH32-13</strain>
    </source>
</reference>
<dbReference type="KEGG" id="pseg:D3H65_22450"/>
<dbReference type="Gene3D" id="3.60.70.12">
    <property type="entry name" value="L-amino peptidase D-ALA esterase/amidase"/>
    <property type="match status" value="1"/>
</dbReference>
<dbReference type="RefSeq" id="WP_119052466.1">
    <property type="nucleotide sequence ID" value="NZ_CP032157.1"/>
</dbReference>
<comment type="similarity">
    <text evidence="1">Belongs to the peptidase S58 family.</text>
</comment>
<organism evidence="2 3">
    <name type="scientific">Paraflavitalea soli</name>
    <dbReference type="NCBI Taxonomy" id="2315862"/>
    <lineage>
        <taxon>Bacteria</taxon>
        <taxon>Pseudomonadati</taxon>
        <taxon>Bacteroidota</taxon>
        <taxon>Chitinophagia</taxon>
        <taxon>Chitinophagales</taxon>
        <taxon>Chitinophagaceae</taxon>
        <taxon>Paraflavitalea</taxon>
    </lineage>
</organism>
<proteinExistence type="inferred from homology"/>
<dbReference type="AlphaFoldDB" id="A0A3B7MTJ6"/>
<dbReference type="CDD" id="cd02253">
    <property type="entry name" value="DmpA"/>
    <property type="match status" value="1"/>
</dbReference>
<dbReference type="OrthoDB" id="9770388at2"/>
<dbReference type="GO" id="GO:0004177">
    <property type="term" value="F:aminopeptidase activity"/>
    <property type="evidence" value="ECO:0007669"/>
    <property type="project" value="TreeGrafter"/>
</dbReference>